<reference evidence="1 2" key="1">
    <citation type="submission" date="2015-04" db="EMBL/GenBank/DDBJ databases">
        <authorList>
            <person name="Syromyatnikov M.Y."/>
            <person name="Popov V.N."/>
        </authorList>
    </citation>
    <scope>NUCLEOTIDE SEQUENCE [LARGE SCALE GENOMIC DNA]</scope>
</reference>
<organism evidence="1 2">
    <name type="scientific">Clunio marinus</name>
    <dbReference type="NCBI Taxonomy" id="568069"/>
    <lineage>
        <taxon>Eukaryota</taxon>
        <taxon>Metazoa</taxon>
        <taxon>Ecdysozoa</taxon>
        <taxon>Arthropoda</taxon>
        <taxon>Hexapoda</taxon>
        <taxon>Insecta</taxon>
        <taxon>Pterygota</taxon>
        <taxon>Neoptera</taxon>
        <taxon>Endopterygota</taxon>
        <taxon>Diptera</taxon>
        <taxon>Nematocera</taxon>
        <taxon>Chironomoidea</taxon>
        <taxon>Chironomidae</taxon>
        <taxon>Clunio</taxon>
    </lineage>
</organism>
<gene>
    <name evidence="1" type="ORF">CLUMA_CG014584</name>
</gene>
<protein>
    <submittedName>
        <fullName evidence="1">CLUMA_CG014584, isoform A</fullName>
    </submittedName>
</protein>
<name>A0A1J1IN13_9DIPT</name>
<evidence type="ECO:0000313" key="2">
    <source>
        <dbReference type="Proteomes" id="UP000183832"/>
    </source>
</evidence>
<accession>A0A1J1IN13</accession>
<proteinExistence type="predicted"/>
<evidence type="ECO:0000313" key="1">
    <source>
        <dbReference type="EMBL" id="CRL01138.1"/>
    </source>
</evidence>
<dbReference type="EMBL" id="CVRI01000055">
    <property type="protein sequence ID" value="CRL01138.1"/>
    <property type="molecule type" value="Genomic_DNA"/>
</dbReference>
<sequence length="88" mass="10213">MAKIYLKKKKETFPNDKSFGEISSSKNILKYITTFKWLSINNTERLKVQVLCLFVVYTSNNVSPPRVAEIMKLITKIINIRAFALEKD</sequence>
<keyword evidence="2" id="KW-1185">Reference proteome</keyword>
<dbReference type="AlphaFoldDB" id="A0A1J1IN13"/>
<dbReference type="Proteomes" id="UP000183832">
    <property type="component" value="Unassembled WGS sequence"/>
</dbReference>